<dbReference type="GO" id="GO:0032434">
    <property type="term" value="P:regulation of proteasomal ubiquitin-dependent protein catabolic process"/>
    <property type="evidence" value="ECO:0007669"/>
    <property type="project" value="TreeGrafter"/>
</dbReference>
<protein>
    <submittedName>
        <fullName evidence="3">E3 UFM1-protein ligase 1 homolog</fullName>
    </submittedName>
</protein>
<dbReference type="InParanoid" id="A0A6P8HBW0"/>
<dbReference type="InterPro" id="IPR056761">
    <property type="entry name" value="Ufl1-like_C"/>
</dbReference>
<dbReference type="OrthoDB" id="10258297at2759"/>
<name>A0A6P8HBW0_ACTTE</name>
<organism evidence="2 3">
    <name type="scientific">Actinia tenebrosa</name>
    <name type="common">Australian red waratah sea anemone</name>
    <dbReference type="NCBI Taxonomy" id="6105"/>
    <lineage>
        <taxon>Eukaryota</taxon>
        <taxon>Metazoa</taxon>
        <taxon>Cnidaria</taxon>
        <taxon>Anthozoa</taxon>
        <taxon>Hexacorallia</taxon>
        <taxon>Actiniaria</taxon>
        <taxon>Actiniidae</taxon>
        <taxon>Actinia</taxon>
    </lineage>
</organism>
<dbReference type="GO" id="GO:1990592">
    <property type="term" value="P:protein K69-linked ufmylation"/>
    <property type="evidence" value="ECO:0007669"/>
    <property type="project" value="TreeGrafter"/>
</dbReference>
<accession>A0A6P8HBW0</accession>
<dbReference type="GO" id="GO:0016874">
    <property type="term" value="F:ligase activity"/>
    <property type="evidence" value="ECO:0007669"/>
    <property type="project" value="UniProtKB-KW"/>
</dbReference>
<evidence type="ECO:0000313" key="2">
    <source>
        <dbReference type="Proteomes" id="UP000515163"/>
    </source>
</evidence>
<dbReference type="PANTHER" id="PTHR31057">
    <property type="entry name" value="E3 UFM1-PROTEIN LIGASE 1"/>
    <property type="match status" value="1"/>
</dbReference>
<dbReference type="GeneID" id="116287445"/>
<dbReference type="KEGG" id="aten:116287445"/>
<dbReference type="PANTHER" id="PTHR31057:SF0">
    <property type="entry name" value="E3 UFM1-PROTEIN LIGASE 1"/>
    <property type="match status" value="1"/>
</dbReference>
<keyword evidence="2" id="KW-1185">Reference proteome</keyword>
<dbReference type="AlphaFoldDB" id="A0A6P8HBW0"/>
<feature type="domain" description="E3 UFM1-protein ligase-like C-terminal" evidence="1">
    <location>
        <begin position="30"/>
        <end position="143"/>
    </location>
</feature>
<dbReference type="Proteomes" id="UP000515163">
    <property type="component" value="Unplaced"/>
</dbReference>
<dbReference type="GO" id="GO:0061666">
    <property type="term" value="F:UFM1 ligase activity"/>
    <property type="evidence" value="ECO:0007669"/>
    <property type="project" value="InterPro"/>
</dbReference>
<dbReference type="RefSeq" id="XP_031549985.1">
    <property type="nucleotide sequence ID" value="XM_031694125.1"/>
</dbReference>
<evidence type="ECO:0000313" key="3">
    <source>
        <dbReference type="RefSeq" id="XP_031549985.1"/>
    </source>
</evidence>
<keyword evidence="3" id="KW-0436">Ligase</keyword>
<sequence length="156" mass="17657">ETSDFFNQFEVVSGPDLCEFMIKKLDKKKEKQLAIEHRAALQEQLRQEDEPAMALHLVTVLLFQHFTSVPIHAPGRCVPQIISFLASHLTPEQQETLTRYQSLVVKRLTGGPVTDESEPGEEEACEKSAGALLEEKLQEIKNMALNIKKSNNKEEK</sequence>
<feature type="non-terminal residue" evidence="3">
    <location>
        <position position="1"/>
    </location>
</feature>
<reference evidence="3" key="1">
    <citation type="submission" date="2025-08" db="UniProtKB">
        <authorList>
            <consortium name="RefSeq"/>
        </authorList>
    </citation>
    <scope>IDENTIFICATION</scope>
    <source>
        <tissue evidence="3">Tentacle</tissue>
    </source>
</reference>
<dbReference type="Pfam" id="PF25041">
    <property type="entry name" value="UFL1_C"/>
    <property type="match status" value="1"/>
</dbReference>
<evidence type="ECO:0000259" key="1">
    <source>
        <dbReference type="Pfam" id="PF25041"/>
    </source>
</evidence>
<proteinExistence type="predicted"/>
<gene>
    <name evidence="3" type="primary">LOC116287445</name>
</gene>
<dbReference type="InterPro" id="IPR018611">
    <property type="entry name" value="Ufl1"/>
</dbReference>
<dbReference type="GO" id="GO:0005789">
    <property type="term" value="C:endoplasmic reticulum membrane"/>
    <property type="evidence" value="ECO:0007669"/>
    <property type="project" value="TreeGrafter"/>
</dbReference>
<dbReference type="GO" id="GO:0034976">
    <property type="term" value="P:response to endoplasmic reticulum stress"/>
    <property type="evidence" value="ECO:0007669"/>
    <property type="project" value="TreeGrafter"/>
</dbReference>